<gene>
    <name evidence="2" type="ORF">V6E02_01875</name>
</gene>
<dbReference type="RefSeq" id="WP_347306581.1">
    <property type="nucleotide sequence ID" value="NZ_JBAJEX010000001.1"/>
</dbReference>
<protein>
    <submittedName>
        <fullName evidence="2">Nitroreductase family protein</fullName>
    </submittedName>
</protein>
<dbReference type="Proteomes" id="UP001482231">
    <property type="component" value="Unassembled WGS sequence"/>
</dbReference>
<evidence type="ECO:0000313" key="3">
    <source>
        <dbReference type="Proteomes" id="UP001482231"/>
    </source>
</evidence>
<dbReference type="InterPro" id="IPR029479">
    <property type="entry name" value="Nitroreductase"/>
</dbReference>
<dbReference type="PANTHER" id="PTHR42741:SF3">
    <property type="entry name" value="NITROREDUCTASE FAMILY PROTEIN"/>
    <property type="match status" value="1"/>
</dbReference>
<comment type="caution">
    <text evidence="2">The sequence shown here is derived from an EMBL/GenBank/DDBJ whole genome shotgun (WGS) entry which is preliminary data.</text>
</comment>
<dbReference type="EMBL" id="JBAJEX010000001">
    <property type="protein sequence ID" value="MEO1765968.1"/>
    <property type="molecule type" value="Genomic_DNA"/>
</dbReference>
<evidence type="ECO:0000313" key="2">
    <source>
        <dbReference type="EMBL" id="MEO1765968.1"/>
    </source>
</evidence>
<dbReference type="SUPFAM" id="SSF55469">
    <property type="entry name" value="FMN-dependent nitroreductase-like"/>
    <property type="match status" value="2"/>
</dbReference>
<dbReference type="Pfam" id="PF00881">
    <property type="entry name" value="Nitroreductase"/>
    <property type="match status" value="1"/>
</dbReference>
<evidence type="ECO:0000259" key="1">
    <source>
        <dbReference type="Pfam" id="PF00881"/>
    </source>
</evidence>
<sequence length="540" mass="58512">MTSNLDIVLGYHARSKHHLQRYAAGPRGLDWATQPDPFRHFIGAPRVELPLLAPGHPATTWAESLKASGLSPRPLGVASVAALLELALGLAAWKAYAGSRWALRCNPSSGNLHPTEGYLVIQDCPGLDDGVYHYLSRDHVLERRAVLEASAPLLPSSCLLVGLSAIAWREAWKYGERAFRYCQHDAGHAAAALRFAAATLGWQARLLEGAADADIAALLGLDRTPDFQDAEGEHPDLVLLVGPGPLPADWPLKPLIEATRDWRGRANRLSPHHAHDWPVIEEVAQATRKPATQAWVWTPPLRPPPAPEGGDVPAARLIRQRRSAQAFDGTTGASLAAFHSMLDLTLPRPDFAPFDALSWAPRVHLVLFVHRVEGLAPGLYVLPRRPEAEAELRTAFSPAFAWQRAEDTPAHLPLYRLHAGDARAAARILSCHQDIAADGAFAVAMLAEFAGPLKAGPWIYRQLHWEAGLIGQVLYLAAEAAGLQGTGIGCFFDDATHELLGLAGTALQDLYHFTVGAALEDSRLQTLPAYAHLRRPAGLP</sequence>
<dbReference type="InterPro" id="IPR000415">
    <property type="entry name" value="Nitroreductase-like"/>
</dbReference>
<reference evidence="2 3" key="1">
    <citation type="submission" date="2024-02" db="EMBL/GenBank/DDBJ databases">
        <title>New thermophilic sulfur-oxidizing bacteria from a hot springs of the Uzon caldera (Kamchatka, Russia).</title>
        <authorList>
            <person name="Dukat A.M."/>
            <person name="Elcheninov A.G."/>
            <person name="Frolov E.N."/>
        </authorList>
    </citation>
    <scope>NUCLEOTIDE SEQUENCE [LARGE SCALE GENOMIC DNA]</scope>
    <source>
        <strain evidence="2 3">AK1</strain>
    </source>
</reference>
<feature type="domain" description="Nitroreductase" evidence="1">
    <location>
        <begin position="318"/>
        <end position="516"/>
    </location>
</feature>
<organism evidence="2 3">
    <name type="scientific">Thiobacter aerophilum</name>
    <dbReference type="NCBI Taxonomy" id="3121275"/>
    <lineage>
        <taxon>Bacteria</taxon>
        <taxon>Pseudomonadati</taxon>
        <taxon>Pseudomonadota</taxon>
        <taxon>Betaproteobacteria</taxon>
        <taxon>Burkholderiales</taxon>
        <taxon>Thiobacteraceae</taxon>
        <taxon>Thiobacter</taxon>
    </lineage>
</organism>
<keyword evidence="3" id="KW-1185">Reference proteome</keyword>
<proteinExistence type="predicted"/>
<name>A0ABV0EBC9_9BURK</name>
<dbReference type="CDD" id="cd02142">
    <property type="entry name" value="McbC_SagB-like_oxidoreductase"/>
    <property type="match status" value="1"/>
</dbReference>
<dbReference type="Gene3D" id="3.40.109.10">
    <property type="entry name" value="NADH Oxidase"/>
    <property type="match status" value="2"/>
</dbReference>
<accession>A0ABV0EBC9</accession>
<dbReference type="PANTHER" id="PTHR42741">
    <property type="entry name" value="NITROREDUCTASE FAMILY PROTEIN"/>
    <property type="match status" value="1"/>
</dbReference>